<organism evidence="6 7">
    <name type="scientific">Mya arenaria</name>
    <name type="common">Soft-shell clam</name>
    <dbReference type="NCBI Taxonomy" id="6604"/>
    <lineage>
        <taxon>Eukaryota</taxon>
        <taxon>Metazoa</taxon>
        <taxon>Spiralia</taxon>
        <taxon>Lophotrochozoa</taxon>
        <taxon>Mollusca</taxon>
        <taxon>Bivalvia</taxon>
        <taxon>Autobranchia</taxon>
        <taxon>Heteroconchia</taxon>
        <taxon>Euheterodonta</taxon>
        <taxon>Imparidentia</taxon>
        <taxon>Neoheterodontei</taxon>
        <taxon>Myida</taxon>
        <taxon>Myoidea</taxon>
        <taxon>Myidae</taxon>
        <taxon>Mya</taxon>
    </lineage>
</organism>
<evidence type="ECO:0000256" key="4">
    <source>
        <dbReference type="ARBA" id="ARBA00023136"/>
    </source>
</evidence>
<keyword evidence="3 5" id="KW-1133">Transmembrane helix</keyword>
<dbReference type="Pfam" id="PF07690">
    <property type="entry name" value="MFS_1"/>
    <property type="match status" value="2"/>
</dbReference>
<dbReference type="Gene3D" id="1.10.286.90">
    <property type="entry name" value="MFS transporter, transmembrane helix TM10b"/>
    <property type="match status" value="1"/>
</dbReference>
<feature type="transmembrane region" description="Helical" evidence="5">
    <location>
        <begin position="275"/>
        <end position="297"/>
    </location>
</feature>
<evidence type="ECO:0000256" key="2">
    <source>
        <dbReference type="ARBA" id="ARBA00022692"/>
    </source>
</evidence>
<feature type="transmembrane region" description="Helical" evidence="5">
    <location>
        <begin position="309"/>
        <end position="327"/>
    </location>
</feature>
<keyword evidence="7" id="KW-1185">Reference proteome</keyword>
<feature type="transmembrane region" description="Helical" evidence="5">
    <location>
        <begin position="333"/>
        <end position="356"/>
    </location>
</feature>
<evidence type="ECO:0000256" key="3">
    <source>
        <dbReference type="ARBA" id="ARBA00022989"/>
    </source>
</evidence>
<dbReference type="InterPro" id="IPR036259">
    <property type="entry name" value="MFS_trans_sf"/>
</dbReference>
<feature type="transmembrane region" description="Helical" evidence="5">
    <location>
        <begin position="143"/>
        <end position="159"/>
    </location>
</feature>
<dbReference type="EMBL" id="CP111017">
    <property type="protein sequence ID" value="WAR08498.1"/>
    <property type="molecule type" value="Genomic_DNA"/>
</dbReference>
<accession>A0ABY7EIL9</accession>
<keyword evidence="2 5" id="KW-0812">Transmembrane</keyword>
<dbReference type="SUPFAM" id="SSF103473">
    <property type="entry name" value="MFS general substrate transporter"/>
    <property type="match status" value="1"/>
</dbReference>
<dbReference type="InterPro" id="IPR011701">
    <property type="entry name" value="MFS"/>
</dbReference>
<feature type="transmembrane region" description="Helical" evidence="5">
    <location>
        <begin position="368"/>
        <end position="388"/>
    </location>
</feature>
<proteinExistence type="predicted"/>
<protein>
    <submittedName>
        <fullName evidence="6">OCTL-like protein</fullName>
    </submittedName>
</protein>
<feature type="transmembrane region" description="Helical" evidence="5">
    <location>
        <begin position="171"/>
        <end position="198"/>
    </location>
</feature>
<name>A0ABY7EIL9_MYAAR</name>
<dbReference type="InterPro" id="IPR005829">
    <property type="entry name" value="Sugar_transporter_CS"/>
</dbReference>
<sequence length="470" mass="51698">MKFDEVLRDIGEFGRYQKRIYALLCIPCVSVGSFCMMTIVVLFTPAHRCKLPNFKNDTYAIQNAYHESLVNVTIPLSSDPTKVYEECQMYRIEGGAEFGGTLGNHSLATCTEWVYDKSVFFETFTSKANLVCGDSLKTSHIMMMYYFGVFVGDLILGLLSDKFGRKKTMYIGLVLLLLLAIAVTWAPEFYSFAVLQIIPESPRWLLSKGEKLKAVVIIRKTARINKAKYPEEIEYGDVSVSADKPIQEGTIWHVGVVSMTYYGVTMNASNLSGNFFLNFFLMGLAEIPGVFGGMLILDRLGRRWSNGGSMILGGIACLATIFPVLFGNDNLHGLTTFLAFLGKMSASAAFAIVYMFTAELLPTVVRTASMGACSCSARIGAMLAPYIAKSGELIGGRFGSVEPLLIFGALSIIAGLLNFLLPETNKQKLPDTIEEGEVFGRRNISKGNGKEMIIKNPVENTLDSASELVY</sequence>
<comment type="subcellular location">
    <subcellularLocation>
        <location evidence="1">Membrane</location>
        <topology evidence="1">Multi-pass membrane protein</topology>
    </subcellularLocation>
</comment>
<evidence type="ECO:0000313" key="7">
    <source>
        <dbReference type="Proteomes" id="UP001164746"/>
    </source>
</evidence>
<gene>
    <name evidence="6" type="ORF">MAR_018456</name>
</gene>
<keyword evidence="4 5" id="KW-0472">Membrane</keyword>
<dbReference type="PANTHER" id="PTHR24064">
    <property type="entry name" value="SOLUTE CARRIER FAMILY 22 MEMBER"/>
    <property type="match status" value="1"/>
</dbReference>
<dbReference type="Proteomes" id="UP001164746">
    <property type="component" value="Chromosome 6"/>
</dbReference>
<dbReference type="Gene3D" id="1.20.1250.20">
    <property type="entry name" value="MFS general substrate transporter like domains"/>
    <property type="match status" value="2"/>
</dbReference>
<feature type="transmembrane region" description="Helical" evidence="5">
    <location>
        <begin position="20"/>
        <end position="43"/>
    </location>
</feature>
<dbReference type="PROSITE" id="PS00216">
    <property type="entry name" value="SUGAR_TRANSPORT_1"/>
    <property type="match status" value="2"/>
</dbReference>
<reference evidence="6" key="1">
    <citation type="submission" date="2022-11" db="EMBL/GenBank/DDBJ databases">
        <title>Centuries of genome instability and evolution in soft-shell clam transmissible cancer (bioRxiv).</title>
        <authorList>
            <person name="Hart S.F.M."/>
            <person name="Yonemitsu M.A."/>
            <person name="Giersch R.M."/>
            <person name="Beal B.F."/>
            <person name="Arriagada G."/>
            <person name="Davis B.W."/>
            <person name="Ostrander E.A."/>
            <person name="Goff S.P."/>
            <person name="Metzger M.J."/>
        </authorList>
    </citation>
    <scope>NUCLEOTIDE SEQUENCE</scope>
    <source>
        <strain evidence="6">MELC-2E11</strain>
        <tissue evidence="6">Siphon/mantle</tissue>
    </source>
</reference>
<evidence type="ECO:0000256" key="1">
    <source>
        <dbReference type="ARBA" id="ARBA00004141"/>
    </source>
</evidence>
<evidence type="ECO:0000256" key="5">
    <source>
        <dbReference type="SAM" id="Phobius"/>
    </source>
</evidence>
<evidence type="ECO:0000313" key="6">
    <source>
        <dbReference type="EMBL" id="WAR08498.1"/>
    </source>
</evidence>
<feature type="transmembrane region" description="Helical" evidence="5">
    <location>
        <begin position="400"/>
        <end position="421"/>
    </location>
</feature>